<dbReference type="AlphaFoldDB" id="A0A1V4JYG1"/>
<evidence type="ECO:0000313" key="3">
    <source>
        <dbReference type="Proteomes" id="UP000190648"/>
    </source>
</evidence>
<organism evidence="2 3">
    <name type="scientific">Patagioenas fasciata monilis</name>
    <dbReference type="NCBI Taxonomy" id="372326"/>
    <lineage>
        <taxon>Eukaryota</taxon>
        <taxon>Metazoa</taxon>
        <taxon>Chordata</taxon>
        <taxon>Craniata</taxon>
        <taxon>Vertebrata</taxon>
        <taxon>Euteleostomi</taxon>
        <taxon>Archelosauria</taxon>
        <taxon>Archosauria</taxon>
        <taxon>Dinosauria</taxon>
        <taxon>Saurischia</taxon>
        <taxon>Theropoda</taxon>
        <taxon>Coelurosauria</taxon>
        <taxon>Aves</taxon>
        <taxon>Neognathae</taxon>
        <taxon>Neoaves</taxon>
        <taxon>Columbimorphae</taxon>
        <taxon>Columbiformes</taxon>
        <taxon>Columbidae</taxon>
        <taxon>Patagioenas</taxon>
    </lineage>
</organism>
<sequence length="72" mass="7592">MMLVADSPPVIPGTRIRNSGPRTSASWQPSCAVTSTVYAVTFRVTVMVLLCVPPPSGSASSSDLRRGLIFVV</sequence>
<evidence type="ECO:0000313" key="2">
    <source>
        <dbReference type="EMBL" id="OPJ76697.1"/>
    </source>
</evidence>
<proteinExistence type="predicted"/>
<accession>A0A1V4JYG1</accession>
<name>A0A1V4JYG1_PATFA</name>
<protein>
    <submittedName>
        <fullName evidence="2">Uncharacterized protein</fullName>
    </submittedName>
</protein>
<comment type="caution">
    <text evidence="2">The sequence shown here is derived from an EMBL/GenBank/DDBJ whole genome shotgun (WGS) entry which is preliminary data.</text>
</comment>
<feature type="compositionally biased region" description="Polar residues" evidence="1">
    <location>
        <begin position="16"/>
        <end position="27"/>
    </location>
</feature>
<dbReference type="Proteomes" id="UP000190648">
    <property type="component" value="Unassembled WGS sequence"/>
</dbReference>
<evidence type="ECO:0000256" key="1">
    <source>
        <dbReference type="SAM" id="MobiDB-lite"/>
    </source>
</evidence>
<gene>
    <name evidence="2" type="ORF">AV530_014692</name>
</gene>
<reference evidence="2 3" key="1">
    <citation type="submission" date="2016-02" db="EMBL/GenBank/DDBJ databases">
        <title>Band-tailed pigeon sequencing and assembly.</title>
        <authorList>
            <person name="Soares A.E."/>
            <person name="Novak B.J."/>
            <person name="Rice E.S."/>
            <person name="O'Connell B."/>
            <person name="Chang D."/>
            <person name="Weber S."/>
            <person name="Shapiro B."/>
        </authorList>
    </citation>
    <scope>NUCLEOTIDE SEQUENCE [LARGE SCALE GENOMIC DNA]</scope>
    <source>
        <strain evidence="2">BTP2013</strain>
        <tissue evidence="2">Blood</tissue>
    </source>
</reference>
<dbReference type="EMBL" id="LSYS01005531">
    <property type="protein sequence ID" value="OPJ76697.1"/>
    <property type="molecule type" value="Genomic_DNA"/>
</dbReference>
<dbReference type="OrthoDB" id="8058206at2759"/>
<keyword evidence="3" id="KW-1185">Reference proteome</keyword>
<feature type="region of interest" description="Disordered" evidence="1">
    <location>
        <begin position="1"/>
        <end position="27"/>
    </location>
</feature>